<dbReference type="EMBL" id="BLPG01000001">
    <property type="protein sequence ID" value="GFJ94358.1"/>
    <property type="molecule type" value="Genomic_DNA"/>
</dbReference>
<organism evidence="1 2">
    <name type="scientific">Phytohabitans rumicis</name>
    <dbReference type="NCBI Taxonomy" id="1076125"/>
    <lineage>
        <taxon>Bacteria</taxon>
        <taxon>Bacillati</taxon>
        <taxon>Actinomycetota</taxon>
        <taxon>Actinomycetes</taxon>
        <taxon>Micromonosporales</taxon>
        <taxon>Micromonosporaceae</taxon>
    </lineage>
</organism>
<comment type="caution">
    <text evidence="1">The sequence shown here is derived from an EMBL/GenBank/DDBJ whole genome shotgun (WGS) entry which is preliminary data.</text>
</comment>
<dbReference type="AlphaFoldDB" id="A0A6V8LHG5"/>
<name>A0A6V8LHG5_9ACTN</name>
<accession>A0A6V8LHG5</accession>
<keyword evidence="2" id="KW-1185">Reference proteome</keyword>
<reference evidence="1 2" key="1">
    <citation type="submission" date="2020-03" db="EMBL/GenBank/DDBJ databases">
        <title>Whole genome shotgun sequence of Phytohabitans rumicis NBRC 108638.</title>
        <authorList>
            <person name="Komaki H."/>
            <person name="Tamura T."/>
        </authorList>
    </citation>
    <scope>NUCLEOTIDE SEQUENCE [LARGE SCALE GENOMIC DNA]</scope>
    <source>
        <strain evidence="1 2">NBRC 108638</strain>
    </source>
</reference>
<proteinExistence type="predicted"/>
<dbReference type="NCBIfam" id="TIGR03089">
    <property type="entry name" value="TIGR03089 family protein"/>
    <property type="match status" value="1"/>
</dbReference>
<reference evidence="1 2" key="2">
    <citation type="submission" date="2020-03" db="EMBL/GenBank/DDBJ databases">
        <authorList>
            <person name="Ichikawa N."/>
            <person name="Kimura A."/>
            <person name="Kitahashi Y."/>
            <person name="Uohara A."/>
        </authorList>
    </citation>
    <scope>NUCLEOTIDE SEQUENCE [LARGE SCALE GENOMIC DNA]</scope>
    <source>
        <strain evidence="1 2">NBRC 108638</strain>
    </source>
</reference>
<dbReference type="Proteomes" id="UP000482960">
    <property type="component" value="Unassembled WGS sequence"/>
</dbReference>
<gene>
    <name evidence="1" type="ORF">Prum_080000</name>
</gene>
<dbReference type="InterPro" id="IPR042099">
    <property type="entry name" value="ANL_N_sf"/>
</dbReference>
<dbReference type="SUPFAM" id="SSF56801">
    <property type="entry name" value="Acetyl-CoA synthetase-like"/>
    <property type="match status" value="1"/>
</dbReference>
<evidence type="ECO:0000313" key="1">
    <source>
        <dbReference type="EMBL" id="GFJ94358.1"/>
    </source>
</evidence>
<sequence length="247" mass="26165">MLASLAVADPARPLLTYYDDATGERTEVSGVTLTNWVAKTANLLAACGLVAGDRAAVLLPPHWQTAAVLLGCWSAGVEVAFHSAATAGLPRIGPGADEPVGAVFAALDRVRDIIEDVPEADHRFVLGLGPMATPLREVPDGYLDYVAQVRGHADTFRPDAQVRYTDAATVDGTTYEEWGRGARGVAEAYDIRAGDRVLIDAARFEHPIQWLLAPLAAGATLVLCANLDAGALDARTRAEKVTRVLRG</sequence>
<evidence type="ECO:0000313" key="2">
    <source>
        <dbReference type="Proteomes" id="UP000482960"/>
    </source>
</evidence>
<dbReference type="RefSeq" id="WP_173081428.1">
    <property type="nucleotide sequence ID" value="NZ_BAABJB010000018.1"/>
</dbReference>
<protein>
    <submittedName>
        <fullName evidence="1">TIGR03089 family protein</fullName>
    </submittedName>
</protein>
<dbReference type="InterPro" id="IPR017523">
    <property type="entry name" value="Rv3268"/>
</dbReference>
<dbReference type="Gene3D" id="3.40.50.12780">
    <property type="entry name" value="N-terminal domain of ligase-like"/>
    <property type="match status" value="1"/>
</dbReference>